<dbReference type="RefSeq" id="WP_000500154.1">
    <property type="nucleotide sequence ID" value="NZ_NFDQ01000040.1"/>
</dbReference>
<evidence type="ECO:0000313" key="2">
    <source>
        <dbReference type="Proteomes" id="UP000194911"/>
    </source>
</evidence>
<reference evidence="1 2" key="1">
    <citation type="submission" date="2016-10" db="EMBL/GenBank/DDBJ databases">
        <title>Comparative genomics of Bacillus thuringiensis reveals a path to pathogens against multiple invertebrate hosts.</title>
        <authorList>
            <person name="Zheng J."/>
            <person name="Gao Q."/>
            <person name="Liu H."/>
            <person name="Peng D."/>
            <person name="Ruan L."/>
            <person name="Sun M."/>
        </authorList>
    </citation>
    <scope>NUCLEOTIDE SEQUENCE [LARGE SCALE GENOMIC DNA]</scope>
    <source>
        <strain evidence="1">BGSC 4CE1</strain>
    </source>
</reference>
<comment type="caution">
    <text evidence="1">The sequence shown here is derived from an EMBL/GenBank/DDBJ whole genome shotgun (WGS) entry which is preliminary data.</text>
</comment>
<evidence type="ECO:0000313" key="1">
    <source>
        <dbReference type="EMBL" id="OTY77104.1"/>
    </source>
</evidence>
<accession>A0A2C9YS65</accession>
<dbReference type="Proteomes" id="UP000194911">
    <property type="component" value="Unassembled WGS sequence"/>
</dbReference>
<dbReference type="AlphaFoldDB" id="A0A2C9YS65"/>
<organism evidence="1 2">
    <name type="scientific">Bacillus thuringiensis serovar vazensis</name>
    <dbReference type="NCBI Taxonomy" id="180867"/>
    <lineage>
        <taxon>Bacteria</taxon>
        <taxon>Bacillati</taxon>
        <taxon>Bacillota</taxon>
        <taxon>Bacilli</taxon>
        <taxon>Bacillales</taxon>
        <taxon>Bacillaceae</taxon>
        <taxon>Bacillus</taxon>
        <taxon>Bacillus cereus group</taxon>
    </lineage>
</organism>
<protein>
    <submittedName>
        <fullName evidence="1">Uncharacterized protein</fullName>
    </submittedName>
</protein>
<gene>
    <name evidence="1" type="ORF">BK749_10390</name>
</gene>
<sequence length="112" mass="13199">MFYTILLERLINKKISFKIVTDKMIIPNVTLYAYELGNKLLHLYCENGIEISFPNDNFKYLENDTIITKAIDEKSLLNCFQDLSDSKFNIYFMDKKDEYIFGFYGIDGHLLS</sequence>
<name>A0A2C9YS65_BACTU</name>
<proteinExistence type="predicted"/>
<dbReference type="EMBL" id="NFDQ01000040">
    <property type="protein sequence ID" value="OTY77104.1"/>
    <property type="molecule type" value="Genomic_DNA"/>
</dbReference>